<evidence type="ECO:0000313" key="1">
    <source>
        <dbReference type="EMBL" id="MBW2963087.1"/>
    </source>
</evidence>
<name>A0ABS6W5E2_9FLAO</name>
<reference evidence="1 2" key="1">
    <citation type="submission" date="2021-07" db="EMBL/GenBank/DDBJ databases">
        <title>Mesonia aestuariivivens sp. nov., isolated from a tidal flat.</title>
        <authorList>
            <person name="Kim Y.-O."/>
            <person name="Yoon J.-H."/>
        </authorList>
    </citation>
    <scope>NUCLEOTIDE SEQUENCE [LARGE SCALE GENOMIC DNA]</scope>
    <source>
        <strain evidence="1 2">JHPTF-M18</strain>
    </source>
</reference>
<organism evidence="1 2">
    <name type="scientific">Mesonia aestuariivivens</name>
    <dbReference type="NCBI Taxonomy" id="2796128"/>
    <lineage>
        <taxon>Bacteria</taxon>
        <taxon>Pseudomonadati</taxon>
        <taxon>Bacteroidota</taxon>
        <taxon>Flavobacteriia</taxon>
        <taxon>Flavobacteriales</taxon>
        <taxon>Flavobacteriaceae</taxon>
        <taxon>Mesonia</taxon>
    </lineage>
</organism>
<dbReference type="RefSeq" id="WP_219041367.1">
    <property type="nucleotide sequence ID" value="NZ_JAHWDF010000036.1"/>
</dbReference>
<dbReference type="InterPro" id="IPR007712">
    <property type="entry name" value="RelE/ParE_toxin"/>
</dbReference>
<dbReference type="Pfam" id="PF05016">
    <property type="entry name" value="ParE_toxin"/>
    <property type="match status" value="1"/>
</dbReference>
<protein>
    <submittedName>
        <fullName evidence="1">Type II toxin-antitoxin system RelE/ParE family toxin</fullName>
    </submittedName>
</protein>
<accession>A0ABS6W5E2</accession>
<keyword evidence="2" id="KW-1185">Reference proteome</keyword>
<dbReference type="InterPro" id="IPR051803">
    <property type="entry name" value="TA_system_RelE-like_toxin"/>
</dbReference>
<comment type="caution">
    <text evidence="1">The sequence shown here is derived from an EMBL/GenBank/DDBJ whole genome shotgun (WGS) entry which is preliminary data.</text>
</comment>
<dbReference type="Proteomes" id="UP000719267">
    <property type="component" value="Unassembled WGS sequence"/>
</dbReference>
<evidence type="ECO:0000313" key="2">
    <source>
        <dbReference type="Proteomes" id="UP000719267"/>
    </source>
</evidence>
<sequence length="99" mass="11582">MVKPKIIWSKNASLQLKESLEDLNEKSPKAASKVKNEILKTSRGLSDNPEIYSPDRFKKNNDGSFRAFEKYSYRVTYQVEKTQITILRVRHTSREPLEH</sequence>
<dbReference type="PANTHER" id="PTHR33755">
    <property type="entry name" value="TOXIN PARE1-RELATED"/>
    <property type="match status" value="1"/>
</dbReference>
<gene>
    <name evidence="1" type="ORF">KW502_14980</name>
</gene>
<proteinExistence type="predicted"/>
<dbReference type="EMBL" id="JAHWDF010000036">
    <property type="protein sequence ID" value="MBW2963087.1"/>
    <property type="molecule type" value="Genomic_DNA"/>
</dbReference>